<accession>A0AAN7UKY1</accession>
<dbReference type="InterPro" id="IPR011009">
    <property type="entry name" value="Kinase-like_dom_sf"/>
</dbReference>
<evidence type="ECO:0000313" key="2">
    <source>
        <dbReference type="EMBL" id="KAK5628126.1"/>
    </source>
</evidence>
<sequence length="378" mass="42705">MEDVTSSNPNPTYSSFYMLELYDGGDSIEYVFKANGKLFVISIDATDLSGPGSLLEEFNSLRRDSDRFNEFEDWFLEPADDFIRSVAPALKSRVRQSITLLNYYKCESFQLKLKNEAGQLRAIQQPHTQQGNESYIPRLKVVDNAQGVDFHWYDKHQRSIPRSALAGVPRFLASEIERVDDGLRDIYLDDMPCEVRQIGTDRVLFFKGTYDGCQCSREIKMLSRIGQSTKKLIATAPAYVTAMRTSKLVGIVMWDDEESVMGLLLEYVEGETLYQLLWEEEHMDRIIGPASKTKWATQIESTLRYLHGIGVIWTGAWTANVIINSDNDAVLVDFGGGAAPAHIPLESFYTAEGDLLGLKRIKEDLNLDLSDMPPPSKL</sequence>
<dbReference type="EMBL" id="JAWHQM010000008">
    <property type="protein sequence ID" value="KAK5628126.1"/>
    <property type="molecule type" value="Genomic_DNA"/>
</dbReference>
<protein>
    <recommendedName>
        <fullName evidence="1">Protein kinase domain-containing protein</fullName>
    </recommendedName>
</protein>
<comment type="caution">
    <text evidence="2">The sequence shown here is derived from an EMBL/GenBank/DDBJ whole genome shotgun (WGS) entry which is preliminary data.</text>
</comment>
<dbReference type="AlphaFoldDB" id="A0AAN7UKY1"/>
<organism evidence="2 3">
    <name type="scientific">Xylaria bambusicola</name>
    <dbReference type="NCBI Taxonomy" id="326684"/>
    <lineage>
        <taxon>Eukaryota</taxon>
        <taxon>Fungi</taxon>
        <taxon>Dikarya</taxon>
        <taxon>Ascomycota</taxon>
        <taxon>Pezizomycotina</taxon>
        <taxon>Sordariomycetes</taxon>
        <taxon>Xylariomycetidae</taxon>
        <taxon>Xylariales</taxon>
        <taxon>Xylariaceae</taxon>
        <taxon>Xylaria</taxon>
    </lineage>
</organism>
<dbReference type="SUPFAM" id="SSF56112">
    <property type="entry name" value="Protein kinase-like (PK-like)"/>
    <property type="match status" value="1"/>
</dbReference>
<reference evidence="2 3" key="1">
    <citation type="submission" date="2023-10" db="EMBL/GenBank/DDBJ databases">
        <title>Draft genome sequence of Xylaria bambusicola isolate GMP-LS, the root and basal stem rot pathogen of sugarcane in Indonesia.</title>
        <authorList>
            <person name="Selvaraj P."/>
            <person name="Muralishankar V."/>
            <person name="Muruganantham S."/>
            <person name="Sp S."/>
            <person name="Haryani S."/>
            <person name="Lau K.J.X."/>
            <person name="Naqvi N.I."/>
        </authorList>
    </citation>
    <scope>NUCLEOTIDE SEQUENCE [LARGE SCALE GENOMIC DNA]</scope>
    <source>
        <strain evidence="2">GMP-LS</strain>
    </source>
</reference>
<dbReference type="InterPro" id="IPR000719">
    <property type="entry name" value="Prot_kinase_dom"/>
</dbReference>
<dbReference type="Proteomes" id="UP001305414">
    <property type="component" value="Unassembled WGS sequence"/>
</dbReference>
<dbReference type="Gene3D" id="1.10.510.10">
    <property type="entry name" value="Transferase(Phosphotransferase) domain 1"/>
    <property type="match status" value="1"/>
</dbReference>
<feature type="domain" description="Protein kinase" evidence="1">
    <location>
        <begin position="154"/>
        <end position="378"/>
    </location>
</feature>
<dbReference type="GO" id="GO:0005524">
    <property type="term" value="F:ATP binding"/>
    <property type="evidence" value="ECO:0007669"/>
    <property type="project" value="InterPro"/>
</dbReference>
<dbReference type="GO" id="GO:0004672">
    <property type="term" value="F:protein kinase activity"/>
    <property type="evidence" value="ECO:0007669"/>
    <property type="project" value="InterPro"/>
</dbReference>
<keyword evidence="3" id="KW-1185">Reference proteome</keyword>
<evidence type="ECO:0000313" key="3">
    <source>
        <dbReference type="Proteomes" id="UP001305414"/>
    </source>
</evidence>
<proteinExistence type="predicted"/>
<dbReference type="PROSITE" id="PS50011">
    <property type="entry name" value="PROTEIN_KINASE_DOM"/>
    <property type="match status" value="1"/>
</dbReference>
<name>A0AAN7UKY1_9PEZI</name>
<gene>
    <name evidence="2" type="ORF">RRF57_003841</name>
</gene>
<evidence type="ECO:0000259" key="1">
    <source>
        <dbReference type="PROSITE" id="PS50011"/>
    </source>
</evidence>